<keyword evidence="3" id="KW-1003">Cell membrane</keyword>
<gene>
    <name evidence="15" type="ORF">DAPPUDRAFT_316784</name>
</gene>
<organism evidence="15 16">
    <name type="scientific">Daphnia pulex</name>
    <name type="common">Water flea</name>
    <dbReference type="NCBI Taxonomy" id="6669"/>
    <lineage>
        <taxon>Eukaryota</taxon>
        <taxon>Metazoa</taxon>
        <taxon>Ecdysozoa</taxon>
        <taxon>Arthropoda</taxon>
        <taxon>Crustacea</taxon>
        <taxon>Branchiopoda</taxon>
        <taxon>Diplostraca</taxon>
        <taxon>Cladocera</taxon>
        <taxon>Anomopoda</taxon>
        <taxon>Daphniidae</taxon>
        <taxon>Daphnia</taxon>
    </lineage>
</organism>
<feature type="domain" description="Ionotropic glutamate receptor C-terminal" evidence="14">
    <location>
        <begin position="153"/>
        <end position="435"/>
    </location>
</feature>
<dbReference type="FunCoup" id="E9GE01">
    <property type="interactions" value="63"/>
</dbReference>
<evidence type="ECO:0000256" key="6">
    <source>
        <dbReference type="ARBA" id="ARBA00023136"/>
    </source>
</evidence>
<dbReference type="InterPro" id="IPR052192">
    <property type="entry name" value="Insect_Ionotropic_Sensory_Rcpt"/>
</dbReference>
<dbReference type="Gene3D" id="1.10.287.70">
    <property type="match status" value="1"/>
</dbReference>
<keyword evidence="11" id="KW-1015">Disulfide bond</keyword>
<feature type="site" description="Crucial to convey clamshell closure to channel opening" evidence="10">
    <location>
        <position position="260"/>
    </location>
</feature>
<feature type="transmembrane region" description="Helical" evidence="12">
    <location>
        <begin position="227"/>
        <end position="252"/>
    </location>
</feature>
<comment type="subcellular location">
    <subcellularLocation>
        <location evidence="1">Cell membrane</location>
        <topology evidence="1">Multi-pass membrane protein</topology>
    </subcellularLocation>
</comment>
<dbReference type="Proteomes" id="UP000000305">
    <property type="component" value="Unassembled WGS sequence"/>
</dbReference>
<evidence type="ECO:0000256" key="13">
    <source>
        <dbReference type="SAM" id="SignalP"/>
    </source>
</evidence>
<dbReference type="PhylomeDB" id="E9GE01"/>
<dbReference type="GO" id="GO:0015276">
    <property type="term" value="F:ligand-gated monoatomic ion channel activity"/>
    <property type="evidence" value="ECO:0007669"/>
    <property type="project" value="InterPro"/>
</dbReference>
<evidence type="ECO:0000256" key="12">
    <source>
        <dbReference type="SAM" id="Phobius"/>
    </source>
</evidence>
<proteinExistence type="inferred from homology"/>
<dbReference type="GO" id="GO:0038023">
    <property type="term" value="F:signaling receptor activity"/>
    <property type="evidence" value="ECO:0007669"/>
    <property type="project" value="InterPro"/>
</dbReference>
<feature type="transmembrane region" description="Helical" evidence="12">
    <location>
        <begin position="153"/>
        <end position="173"/>
    </location>
</feature>
<keyword evidence="8" id="KW-0325">Glycoprotein</keyword>
<keyword evidence="4 12" id="KW-0812">Transmembrane</keyword>
<dbReference type="InterPro" id="IPR001320">
    <property type="entry name" value="Iontro_rcpt_C"/>
</dbReference>
<evidence type="ECO:0000256" key="10">
    <source>
        <dbReference type="PIRSR" id="PIRSR601508-2"/>
    </source>
</evidence>
<keyword evidence="13" id="KW-0732">Signal</keyword>
<dbReference type="SUPFAM" id="SSF53850">
    <property type="entry name" value="Periplasmic binding protein-like II"/>
    <property type="match status" value="1"/>
</dbReference>
<dbReference type="PANTHER" id="PTHR42643">
    <property type="entry name" value="IONOTROPIC RECEPTOR 20A-RELATED"/>
    <property type="match status" value="1"/>
</dbReference>
<dbReference type="GO" id="GO:0005886">
    <property type="term" value="C:plasma membrane"/>
    <property type="evidence" value="ECO:0007669"/>
    <property type="project" value="UniProtKB-SubCell"/>
</dbReference>
<accession>E9GE01</accession>
<dbReference type="AlphaFoldDB" id="E9GE01"/>
<dbReference type="InParanoid" id="E9GE01"/>
<keyword evidence="7" id="KW-0675">Receptor</keyword>
<evidence type="ECO:0000256" key="5">
    <source>
        <dbReference type="ARBA" id="ARBA00022989"/>
    </source>
</evidence>
<keyword evidence="16" id="KW-1185">Reference proteome</keyword>
<name>E9GE01_DAPPU</name>
<keyword evidence="5 12" id="KW-1133">Transmembrane helix</keyword>
<dbReference type="HOGENOM" id="CLU_007257_4_2_1"/>
<evidence type="ECO:0000256" key="9">
    <source>
        <dbReference type="PIRSR" id="PIRSR601508-1"/>
    </source>
</evidence>
<feature type="signal peptide" evidence="13">
    <location>
        <begin position="1"/>
        <end position="22"/>
    </location>
</feature>
<dbReference type="EMBL" id="GL732540">
    <property type="protein sequence ID" value="EFX82182.1"/>
    <property type="molecule type" value="Genomic_DNA"/>
</dbReference>
<feature type="binding site" evidence="9">
    <location>
        <position position="337"/>
    </location>
    <ligand>
        <name>L-glutamate</name>
        <dbReference type="ChEBI" id="CHEBI:29985"/>
    </ligand>
</feature>
<reference evidence="15 16" key="1">
    <citation type="journal article" date="2011" name="Science">
        <title>The ecoresponsive genome of Daphnia pulex.</title>
        <authorList>
            <person name="Colbourne J.K."/>
            <person name="Pfrender M.E."/>
            <person name="Gilbert D."/>
            <person name="Thomas W.K."/>
            <person name="Tucker A."/>
            <person name="Oakley T.H."/>
            <person name="Tokishita S."/>
            <person name="Aerts A."/>
            <person name="Arnold G.J."/>
            <person name="Basu M.K."/>
            <person name="Bauer D.J."/>
            <person name="Caceres C.E."/>
            <person name="Carmel L."/>
            <person name="Casola C."/>
            <person name="Choi J.H."/>
            <person name="Detter J.C."/>
            <person name="Dong Q."/>
            <person name="Dusheyko S."/>
            <person name="Eads B.D."/>
            <person name="Frohlich T."/>
            <person name="Geiler-Samerotte K.A."/>
            <person name="Gerlach D."/>
            <person name="Hatcher P."/>
            <person name="Jogdeo S."/>
            <person name="Krijgsveld J."/>
            <person name="Kriventseva E.V."/>
            <person name="Kultz D."/>
            <person name="Laforsch C."/>
            <person name="Lindquist E."/>
            <person name="Lopez J."/>
            <person name="Manak J.R."/>
            <person name="Muller J."/>
            <person name="Pangilinan J."/>
            <person name="Patwardhan R.P."/>
            <person name="Pitluck S."/>
            <person name="Pritham E.J."/>
            <person name="Rechtsteiner A."/>
            <person name="Rho M."/>
            <person name="Rogozin I.B."/>
            <person name="Sakarya O."/>
            <person name="Salamov A."/>
            <person name="Schaack S."/>
            <person name="Shapiro H."/>
            <person name="Shiga Y."/>
            <person name="Skalitzky C."/>
            <person name="Smith Z."/>
            <person name="Souvorov A."/>
            <person name="Sung W."/>
            <person name="Tang Z."/>
            <person name="Tsuchiya D."/>
            <person name="Tu H."/>
            <person name="Vos H."/>
            <person name="Wang M."/>
            <person name="Wolf Y.I."/>
            <person name="Yamagata H."/>
            <person name="Yamada T."/>
            <person name="Ye Y."/>
            <person name="Shaw J.R."/>
            <person name="Andrews J."/>
            <person name="Crease T.J."/>
            <person name="Tang H."/>
            <person name="Lucas S.M."/>
            <person name="Robertson H.M."/>
            <person name="Bork P."/>
            <person name="Koonin E.V."/>
            <person name="Zdobnov E.M."/>
            <person name="Grigoriev I.V."/>
            <person name="Lynch M."/>
            <person name="Boore J.L."/>
        </authorList>
    </citation>
    <scope>NUCLEOTIDE SEQUENCE [LARGE SCALE GENOMIC DNA]</scope>
</reference>
<sequence length="465" mass="52418">MSLLPFVIFLIWFFIPIPGSSSMANTLNGQHLRVIWTRWSGNPKGLVGPLKGGVLLEFLSKRLNFTYEMVQVTENKPEPSEKGPGLFSYLWNQVKFVPFSIQSDLLVHDTSASFQYNSVVDYTLPWIYDHFAFLIPVPDESANINAVVKPFQWPVWLGLGISIVCVIAVLNLMQRYLECRSVIETPSRSNYNLTTAKEETREQYLYVFGNLLSQGGSCKSKRLPYRLVAGVWTLAAFVFVQAYTSTLFTYVVTPNNHPLVDSVYDVIDNGDINVLVRESGSMNTLLSSNNYTGLFRNLRKKLDSFPNSKCAAVSDCIRPIKPESRIVFLEANVYLKDAIRNDFKKTGKCNLQIAKEEFIAIMSTLVLQKNSRYTQSIQQGVLNLQENGLVNFWDTWFRPMPPQCNGKPQSGKKKELSPLSLKNVTGAFVVLLVGLSLSLLAFLGEKIISRQHRNRNGAVGSKELK</sequence>
<evidence type="ECO:0000256" key="2">
    <source>
        <dbReference type="ARBA" id="ARBA00008685"/>
    </source>
</evidence>
<evidence type="ECO:0000256" key="1">
    <source>
        <dbReference type="ARBA" id="ARBA00004651"/>
    </source>
</evidence>
<keyword evidence="6 12" id="KW-0472">Membrane</keyword>
<feature type="chain" id="PRO_5003240893" description="Ionotropic glutamate receptor C-terminal domain-containing protein" evidence="13">
    <location>
        <begin position="23"/>
        <end position="465"/>
    </location>
</feature>
<comment type="similarity">
    <text evidence="2">Belongs to the glutamate-gated ion channel (TC 1.A.10.1) family.</text>
</comment>
<dbReference type="InterPro" id="IPR001508">
    <property type="entry name" value="Iono_Glu_rcpt_met"/>
</dbReference>
<feature type="binding site" evidence="9">
    <location>
        <position position="111"/>
    </location>
    <ligand>
        <name>L-glutamate</name>
        <dbReference type="ChEBI" id="CHEBI:29985"/>
    </ligand>
</feature>
<dbReference type="PANTHER" id="PTHR42643:SF24">
    <property type="entry name" value="IONOTROPIC RECEPTOR 60A"/>
    <property type="match status" value="1"/>
</dbReference>
<dbReference type="KEGG" id="dpx:DAPPUDRAFT_316784"/>
<dbReference type="eggNOG" id="KOG1052">
    <property type="taxonomic scope" value="Eukaryota"/>
</dbReference>
<evidence type="ECO:0000256" key="11">
    <source>
        <dbReference type="PIRSR" id="PIRSR601508-3"/>
    </source>
</evidence>
<feature type="binding site" evidence="9">
    <location>
        <position position="281"/>
    </location>
    <ligand>
        <name>L-glutamate</name>
        <dbReference type="ChEBI" id="CHEBI:29985"/>
    </ligand>
</feature>
<dbReference type="Pfam" id="PF00060">
    <property type="entry name" value="Lig_chan"/>
    <property type="match status" value="1"/>
</dbReference>
<evidence type="ECO:0000313" key="15">
    <source>
        <dbReference type="EMBL" id="EFX82182.1"/>
    </source>
</evidence>
<evidence type="ECO:0000256" key="4">
    <source>
        <dbReference type="ARBA" id="ARBA00022692"/>
    </source>
</evidence>
<evidence type="ECO:0000259" key="14">
    <source>
        <dbReference type="Pfam" id="PF00060"/>
    </source>
</evidence>
<evidence type="ECO:0000256" key="7">
    <source>
        <dbReference type="ARBA" id="ARBA00023170"/>
    </source>
</evidence>
<evidence type="ECO:0000256" key="3">
    <source>
        <dbReference type="ARBA" id="ARBA00022475"/>
    </source>
</evidence>
<feature type="disulfide bond" evidence="11">
    <location>
        <begin position="349"/>
        <end position="404"/>
    </location>
</feature>
<feature type="transmembrane region" description="Helical" evidence="12">
    <location>
        <begin position="424"/>
        <end position="443"/>
    </location>
</feature>
<dbReference type="OrthoDB" id="9997229at2759"/>
<protein>
    <recommendedName>
        <fullName evidence="14">Ionotropic glutamate receptor C-terminal domain-containing protein</fullName>
    </recommendedName>
</protein>
<evidence type="ECO:0000313" key="16">
    <source>
        <dbReference type="Proteomes" id="UP000000305"/>
    </source>
</evidence>
<dbReference type="GO" id="GO:0050906">
    <property type="term" value="P:detection of stimulus involved in sensory perception"/>
    <property type="evidence" value="ECO:0007669"/>
    <property type="project" value="UniProtKB-ARBA"/>
</dbReference>
<evidence type="ECO:0000256" key="8">
    <source>
        <dbReference type="ARBA" id="ARBA00023180"/>
    </source>
</evidence>
<dbReference type="PRINTS" id="PR00177">
    <property type="entry name" value="NMDARECEPTOR"/>
</dbReference>
<dbReference type="FunFam" id="1.10.287.70:FF:000302">
    <property type="entry name" value="Uncharacterized protein"/>
    <property type="match status" value="1"/>
</dbReference>